<evidence type="ECO:0000313" key="2">
    <source>
        <dbReference type="Proteomes" id="UP000003959"/>
    </source>
</evidence>
<reference evidence="2" key="1">
    <citation type="journal article" date="2011" name="Proc. Natl. Acad. Sci. U.S.A.">
        <title>Genomic insights into the physiology and ecology of the marine filamentous cyanobacterium Lyngbya majuscula.</title>
        <authorList>
            <person name="Jones A.C."/>
            <person name="Monroe E.A."/>
            <person name="Podell S."/>
            <person name="Hess W.R."/>
            <person name="Klages S."/>
            <person name="Esquenazi E."/>
            <person name="Niessen S."/>
            <person name="Hoover H."/>
            <person name="Rothmann M."/>
            <person name="Lasken R.S."/>
            <person name="Yates J.R.III."/>
            <person name="Reinhardt R."/>
            <person name="Kube M."/>
            <person name="Burkart M.D."/>
            <person name="Allen E.E."/>
            <person name="Dorrestein P.C."/>
            <person name="Gerwick W.H."/>
            <person name="Gerwick L."/>
        </authorList>
    </citation>
    <scope>NUCLEOTIDE SEQUENCE [LARGE SCALE GENOMIC DNA]</scope>
    <source>
        <strain evidence="2">3L</strain>
    </source>
</reference>
<proteinExistence type="predicted"/>
<gene>
    <name evidence="1" type="ORF">LYNGBM3L_40250</name>
</gene>
<dbReference type="InterPro" id="IPR014825">
    <property type="entry name" value="DNA_alkylation"/>
</dbReference>
<dbReference type="RefSeq" id="WP_008187297.1">
    <property type="nucleotide sequence ID" value="NZ_GL890940.1"/>
</dbReference>
<evidence type="ECO:0000313" key="1">
    <source>
        <dbReference type="EMBL" id="EGJ31390.1"/>
    </source>
</evidence>
<keyword evidence="2" id="KW-1185">Reference proteome</keyword>
<dbReference type="OrthoDB" id="9797162at2"/>
<dbReference type="Gene3D" id="1.25.40.290">
    <property type="entry name" value="ARM repeat domains"/>
    <property type="match status" value="1"/>
</dbReference>
<protein>
    <submittedName>
        <fullName evidence="1">DNA alkylation repair enzyme</fullName>
    </submittedName>
</protein>
<name>F4XVX7_9CYAN</name>
<dbReference type="InterPro" id="IPR016024">
    <property type="entry name" value="ARM-type_fold"/>
</dbReference>
<dbReference type="eggNOG" id="COG4335">
    <property type="taxonomic scope" value="Bacteria"/>
</dbReference>
<dbReference type="AlphaFoldDB" id="F4XVX7"/>
<organism evidence="1 2">
    <name type="scientific">Moorena producens 3L</name>
    <dbReference type="NCBI Taxonomy" id="489825"/>
    <lineage>
        <taxon>Bacteria</taxon>
        <taxon>Bacillati</taxon>
        <taxon>Cyanobacteriota</taxon>
        <taxon>Cyanophyceae</taxon>
        <taxon>Coleofasciculales</taxon>
        <taxon>Coleofasciculaceae</taxon>
        <taxon>Moorena</taxon>
    </lineage>
</organism>
<accession>F4XVX7</accession>
<dbReference type="EMBL" id="GL890940">
    <property type="protein sequence ID" value="EGJ31390.1"/>
    <property type="molecule type" value="Genomic_DNA"/>
</dbReference>
<dbReference type="Proteomes" id="UP000003959">
    <property type="component" value="Unassembled WGS sequence"/>
</dbReference>
<sequence length="288" mass="33251">MHTVELERLKARKGARKRSEIPNEVLSALNHGKIETVNLVEWLAIDMPFLLRNSLTEIGWEEQIENLYNQSLKLQDQGITKRLKGIGTILFHALEEEENRTEIFETLASHTSDMVRAWAAFSIAADQTISLPERLEIMRRFATDGSFSVRECAWDALRSYLVDDLAYSFELLTEWVKDEDPNIRRCAVEATRPRGVWCKHIPTLKKNPDPGLTILEFVRSDPSNYVQRSVGNWLNDASKSSPDWVINTCLRWRKESPTKETSWIIKHALRTLKKHNTLSQKLQLIAIN</sequence>
<dbReference type="SUPFAM" id="SSF48371">
    <property type="entry name" value="ARM repeat"/>
    <property type="match status" value="1"/>
</dbReference>
<dbReference type="HOGENOM" id="CLU_088207_0_0_3"/>
<dbReference type="Pfam" id="PF08713">
    <property type="entry name" value="DNA_alkylation"/>
    <property type="match status" value="1"/>
</dbReference>